<feature type="region of interest" description="Disordered" evidence="1">
    <location>
        <begin position="850"/>
        <end position="957"/>
    </location>
</feature>
<feature type="compositionally biased region" description="Basic and acidic residues" evidence="1">
    <location>
        <begin position="909"/>
        <end position="920"/>
    </location>
</feature>
<dbReference type="OrthoDB" id="5244050at2759"/>
<accession>A0A9P9JDH4</accession>
<name>A0A9P9JDH4_9HYPO</name>
<feature type="compositionally biased region" description="Polar residues" evidence="1">
    <location>
        <begin position="868"/>
        <end position="879"/>
    </location>
</feature>
<feature type="compositionally biased region" description="Acidic residues" evidence="1">
    <location>
        <begin position="850"/>
        <end position="867"/>
    </location>
</feature>
<feature type="compositionally biased region" description="Low complexity" evidence="1">
    <location>
        <begin position="408"/>
        <end position="418"/>
    </location>
</feature>
<keyword evidence="3" id="KW-1185">Reference proteome</keyword>
<organism evidence="2 3">
    <name type="scientific">Dactylonectria macrodidyma</name>
    <dbReference type="NCBI Taxonomy" id="307937"/>
    <lineage>
        <taxon>Eukaryota</taxon>
        <taxon>Fungi</taxon>
        <taxon>Dikarya</taxon>
        <taxon>Ascomycota</taxon>
        <taxon>Pezizomycotina</taxon>
        <taxon>Sordariomycetes</taxon>
        <taxon>Hypocreomycetidae</taxon>
        <taxon>Hypocreales</taxon>
        <taxon>Nectriaceae</taxon>
        <taxon>Dactylonectria</taxon>
    </lineage>
</organism>
<sequence length="957" mass="104955">MGRGQLWSSEEEPAPAGTRTRRGPNPPASPAVQGPFGGAFEPVLPCTWGFDESCLFWKTDVDARTKKTSAEGPRAIAIMGKFSFTGRKKQPPQVTVTAPITSKAQKILGASALNIDDDHSGSKVSLANTERSTAVNQSMSMFGSPKRVKPDREWGDESEVLPRHLRGNGVPEDEDYDEYDDLASDMVSVLRKRQSSSTLVSWYDKSKQPLSISQQTSNSAMAKGLPPNSKAHKMLDMGHTQSNTRSKKKPAKLDFSHLISRKSKKTSPAPWQGGPMLSTDQFVNSPSPMSPLSSPSIRGKLSKRPTKESLRSSPSEPVRPATTEANRRINNHLDGLPNLYEHYEQMSFHQIINQQLNHREGESKESQKQSEPQPEKAHRLSQSKSASNLHLSYHDEQVVSQYAKRILPQTPQTPHTQTSLSKTDASSPIDYAASVSSRHTRTSKASKRTDHSFQESDLLEKSVLSLSSDSEDDMYLESSFKGPASVPDYPTSDISSSFDHRPATSRTSASADNKDNRYSKSSKRSSNTPSSNFLTIPTGNHVKPPVISARSSSLSGSSSNTIQEGTAQRSPSQLSCISNSSSVNTMMTWQSKTGYGLQQARAITMQAAQGPDEDDADSESEQEPESTQRKVKVPQFDVDVEPSPPRVMLPRESMPHTGDQPTPPLSPSSVDFYISSARSSVDGPGGHNRIMAVTRQEEMLLAALRHKRQVMRESILSELGDNARSPESRMPKGHYSKPSEATITESNFDFDFPAPPMCKDKTTVAANGTTVIDLRASASQTRLQPVSMADFPPPPGPALPSSKKAVLKAQKELSRSDHQERILLYLDHPVRGENGIVEEAEPSPDLSDFMEFETEEFDAATESEESNDVVSQTILYQTQSSHSSGRSGRRAYSKRRSNSANRKQVPDPSLDRASELDVPRPDSPISPSPISMPRRGTVNKKTARLSAVGPAQWGYED</sequence>
<dbReference type="EMBL" id="JAGMUV010000004">
    <property type="protein sequence ID" value="KAH7161453.1"/>
    <property type="molecule type" value="Genomic_DNA"/>
</dbReference>
<proteinExistence type="predicted"/>
<feature type="region of interest" description="Disordered" evidence="1">
    <location>
        <begin position="1"/>
        <end position="36"/>
    </location>
</feature>
<feature type="region of interest" description="Disordered" evidence="1">
    <location>
        <begin position="606"/>
        <end position="671"/>
    </location>
</feature>
<feature type="region of interest" description="Disordered" evidence="1">
    <location>
        <begin position="357"/>
        <end position="385"/>
    </location>
</feature>
<feature type="region of interest" description="Disordered" evidence="1">
    <location>
        <begin position="408"/>
        <end position="457"/>
    </location>
</feature>
<evidence type="ECO:0000313" key="3">
    <source>
        <dbReference type="Proteomes" id="UP000738349"/>
    </source>
</evidence>
<feature type="compositionally biased region" description="Basic residues" evidence="1">
    <location>
        <begin position="887"/>
        <end position="897"/>
    </location>
</feature>
<feature type="region of interest" description="Disordered" evidence="1">
    <location>
        <begin position="138"/>
        <end position="177"/>
    </location>
</feature>
<feature type="region of interest" description="Disordered" evidence="1">
    <location>
        <begin position="194"/>
        <end position="326"/>
    </location>
</feature>
<protein>
    <submittedName>
        <fullName evidence="2">Uncharacterized protein</fullName>
    </submittedName>
</protein>
<feature type="compositionally biased region" description="Polar residues" evidence="1">
    <location>
        <begin position="560"/>
        <end position="578"/>
    </location>
</feature>
<feature type="compositionally biased region" description="Acidic residues" evidence="1">
    <location>
        <begin position="611"/>
        <end position="624"/>
    </location>
</feature>
<feature type="compositionally biased region" description="Polar residues" evidence="1">
    <location>
        <begin position="208"/>
        <end position="220"/>
    </location>
</feature>
<evidence type="ECO:0000256" key="1">
    <source>
        <dbReference type="SAM" id="MobiDB-lite"/>
    </source>
</evidence>
<gene>
    <name evidence="2" type="ORF">EDB81DRAFT_924911</name>
</gene>
<feature type="compositionally biased region" description="Basic and acidic residues" evidence="1">
    <location>
        <begin position="447"/>
        <end position="457"/>
    </location>
</feature>
<feature type="compositionally biased region" description="Low complexity" evidence="1">
    <location>
        <begin position="548"/>
        <end position="559"/>
    </location>
</feature>
<feature type="compositionally biased region" description="Basic and acidic residues" evidence="1">
    <location>
        <begin position="357"/>
        <end position="378"/>
    </location>
</feature>
<comment type="caution">
    <text evidence="2">The sequence shown here is derived from an EMBL/GenBank/DDBJ whole genome shotgun (WGS) entry which is preliminary data.</text>
</comment>
<reference evidence="2" key="1">
    <citation type="journal article" date="2021" name="Nat. Commun.">
        <title>Genetic determinants of endophytism in the Arabidopsis root mycobiome.</title>
        <authorList>
            <person name="Mesny F."/>
            <person name="Miyauchi S."/>
            <person name="Thiergart T."/>
            <person name="Pickel B."/>
            <person name="Atanasova L."/>
            <person name="Karlsson M."/>
            <person name="Huettel B."/>
            <person name="Barry K.W."/>
            <person name="Haridas S."/>
            <person name="Chen C."/>
            <person name="Bauer D."/>
            <person name="Andreopoulos W."/>
            <person name="Pangilinan J."/>
            <person name="LaButti K."/>
            <person name="Riley R."/>
            <person name="Lipzen A."/>
            <person name="Clum A."/>
            <person name="Drula E."/>
            <person name="Henrissat B."/>
            <person name="Kohler A."/>
            <person name="Grigoriev I.V."/>
            <person name="Martin F.M."/>
            <person name="Hacquard S."/>
        </authorList>
    </citation>
    <scope>NUCLEOTIDE SEQUENCE</scope>
    <source>
        <strain evidence="2">MPI-CAGE-AT-0147</strain>
    </source>
</reference>
<feature type="compositionally biased region" description="Low complexity" evidence="1">
    <location>
        <begin position="285"/>
        <end position="296"/>
    </location>
</feature>
<dbReference type="AlphaFoldDB" id="A0A9P9JDH4"/>
<feature type="region of interest" description="Disordered" evidence="1">
    <location>
        <begin position="474"/>
        <end position="578"/>
    </location>
</feature>
<dbReference type="Proteomes" id="UP000738349">
    <property type="component" value="Unassembled WGS sequence"/>
</dbReference>
<evidence type="ECO:0000313" key="2">
    <source>
        <dbReference type="EMBL" id="KAH7161453.1"/>
    </source>
</evidence>